<dbReference type="AlphaFoldDB" id="A0A8T0NIS2"/>
<gene>
    <name evidence="1" type="ORF">PVAP13_9KG044057</name>
</gene>
<dbReference type="EMBL" id="CM029053">
    <property type="protein sequence ID" value="KAG2546764.1"/>
    <property type="molecule type" value="Genomic_DNA"/>
</dbReference>
<name>A0A8T0NIS2_PANVG</name>
<reference evidence="1" key="1">
    <citation type="submission" date="2020-05" db="EMBL/GenBank/DDBJ databases">
        <title>WGS assembly of Panicum virgatum.</title>
        <authorList>
            <person name="Lovell J.T."/>
            <person name="Jenkins J."/>
            <person name="Shu S."/>
            <person name="Juenger T.E."/>
            <person name="Schmutz J."/>
        </authorList>
    </citation>
    <scope>NUCLEOTIDE SEQUENCE</scope>
    <source>
        <strain evidence="1">AP13</strain>
    </source>
</reference>
<dbReference type="Proteomes" id="UP000823388">
    <property type="component" value="Chromosome 9K"/>
</dbReference>
<proteinExistence type="predicted"/>
<evidence type="ECO:0000313" key="1">
    <source>
        <dbReference type="EMBL" id="KAG2546764.1"/>
    </source>
</evidence>
<accession>A0A8T0NIS2</accession>
<evidence type="ECO:0000313" key="2">
    <source>
        <dbReference type="Proteomes" id="UP000823388"/>
    </source>
</evidence>
<keyword evidence="2" id="KW-1185">Reference proteome</keyword>
<comment type="caution">
    <text evidence="1">The sequence shown here is derived from an EMBL/GenBank/DDBJ whole genome shotgun (WGS) entry which is preliminary data.</text>
</comment>
<organism evidence="1 2">
    <name type="scientific">Panicum virgatum</name>
    <name type="common">Blackwell switchgrass</name>
    <dbReference type="NCBI Taxonomy" id="38727"/>
    <lineage>
        <taxon>Eukaryota</taxon>
        <taxon>Viridiplantae</taxon>
        <taxon>Streptophyta</taxon>
        <taxon>Embryophyta</taxon>
        <taxon>Tracheophyta</taxon>
        <taxon>Spermatophyta</taxon>
        <taxon>Magnoliopsida</taxon>
        <taxon>Liliopsida</taxon>
        <taxon>Poales</taxon>
        <taxon>Poaceae</taxon>
        <taxon>PACMAD clade</taxon>
        <taxon>Panicoideae</taxon>
        <taxon>Panicodae</taxon>
        <taxon>Paniceae</taxon>
        <taxon>Panicinae</taxon>
        <taxon>Panicum</taxon>
        <taxon>Panicum sect. Hiantes</taxon>
    </lineage>
</organism>
<protein>
    <submittedName>
        <fullName evidence="1">Uncharacterized protein</fullName>
    </submittedName>
</protein>
<sequence>MRRRFQYIYKLIDQSFRGFQVQPWSSRVQADKSNNRMEHYRFGEEGCLFFLPFQEDLERKAEVSTLIQHD</sequence>